<dbReference type="InterPro" id="IPR036388">
    <property type="entry name" value="WH-like_DNA-bd_sf"/>
</dbReference>
<dbReference type="PRINTS" id="PR00039">
    <property type="entry name" value="HTHLYSR"/>
</dbReference>
<dbReference type="EMBL" id="FXUL01000009">
    <property type="protein sequence ID" value="SMP63992.1"/>
    <property type="molecule type" value="Genomic_DNA"/>
</dbReference>
<evidence type="ECO:0000256" key="1">
    <source>
        <dbReference type="ARBA" id="ARBA00009437"/>
    </source>
</evidence>
<keyword evidence="7" id="KW-1185">Reference proteome</keyword>
<evidence type="ECO:0000313" key="7">
    <source>
        <dbReference type="Proteomes" id="UP001158049"/>
    </source>
</evidence>
<dbReference type="Proteomes" id="UP001158049">
    <property type="component" value="Unassembled WGS sequence"/>
</dbReference>
<organism evidence="6 7">
    <name type="scientific">Noviherbaspirillum suwonense</name>
    <dbReference type="NCBI Taxonomy" id="1224511"/>
    <lineage>
        <taxon>Bacteria</taxon>
        <taxon>Pseudomonadati</taxon>
        <taxon>Pseudomonadota</taxon>
        <taxon>Betaproteobacteria</taxon>
        <taxon>Burkholderiales</taxon>
        <taxon>Oxalobacteraceae</taxon>
        <taxon>Noviherbaspirillum</taxon>
    </lineage>
</organism>
<evidence type="ECO:0000259" key="5">
    <source>
        <dbReference type="PROSITE" id="PS50931"/>
    </source>
</evidence>
<keyword evidence="2" id="KW-0805">Transcription regulation</keyword>
<sequence length="289" mass="31848">MIDLAPVATFLAVVRHGGFREAAKHTGLSQPAVSQQVKRLERSLNATLIDRSNAGSSLTDQGRTFLPYAEHLLTVCRHAQAAFEKKTIVVGASSNAGIYLLQPYFKMYTESSQQELDVVIGNNTSIAEKLKGLEIDVAVMEWWDHSPGFSAALWRSEELVLIVPPQHPWADLHTIPRHWLKGLTMLGGESGTGTGRLLRSYLGQDASTINVSMQLGSTEAVKHAVHAGLGVSLVMASAVRREIRDGWIRAVAIEEIPPQKEFYLIRRKREVEDGPASRFIEFLRSAPSS</sequence>
<proteinExistence type="inferred from homology"/>
<protein>
    <submittedName>
        <fullName evidence="6">DNA-binding transcriptional regulator, LysR family</fullName>
    </submittedName>
</protein>
<evidence type="ECO:0000256" key="2">
    <source>
        <dbReference type="ARBA" id="ARBA00023015"/>
    </source>
</evidence>
<name>A0ABY1QDM8_9BURK</name>
<accession>A0ABY1QDM8</accession>
<dbReference type="PROSITE" id="PS50931">
    <property type="entry name" value="HTH_LYSR"/>
    <property type="match status" value="1"/>
</dbReference>
<evidence type="ECO:0000256" key="4">
    <source>
        <dbReference type="ARBA" id="ARBA00023163"/>
    </source>
</evidence>
<comment type="caution">
    <text evidence="6">The sequence shown here is derived from an EMBL/GenBank/DDBJ whole genome shotgun (WGS) entry which is preliminary data.</text>
</comment>
<dbReference type="SUPFAM" id="SSF53850">
    <property type="entry name" value="Periplasmic binding protein-like II"/>
    <property type="match status" value="1"/>
</dbReference>
<dbReference type="RefSeq" id="WP_283442842.1">
    <property type="nucleotide sequence ID" value="NZ_FXUL01000009.1"/>
</dbReference>
<dbReference type="Gene3D" id="1.10.10.10">
    <property type="entry name" value="Winged helix-like DNA-binding domain superfamily/Winged helix DNA-binding domain"/>
    <property type="match status" value="1"/>
</dbReference>
<dbReference type="InterPro" id="IPR000847">
    <property type="entry name" value="LysR_HTH_N"/>
</dbReference>
<dbReference type="InterPro" id="IPR005119">
    <property type="entry name" value="LysR_subst-bd"/>
</dbReference>
<comment type="similarity">
    <text evidence="1">Belongs to the LysR transcriptional regulatory family.</text>
</comment>
<dbReference type="Gene3D" id="3.40.190.10">
    <property type="entry name" value="Periplasmic binding protein-like II"/>
    <property type="match status" value="2"/>
</dbReference>
<dbReference type="PANTHER" id="PTHR30126:SF39">
    <property type="entry name" value="HTH-TYPE TRANSCRIPTIONAL REGULATOR CYSL"/>
    <property type="match status" value="1"/>
</dbReference>
<dbReference type="PANTHER" id="PTHR30126">
    <property type="entry name" value="HTH-TYPE TRANSCRIPTIONAL REGULATOR"/>
    <property type="match status" value="1"/>
</dbReference>
<dbReference type="Pfam" id="PF00126">
    <property type="entry name" value="HTH_1"/>
    <property type="match status" value="1"/>
</dbReference>
<keyword evidence="3 6" id="KW-0238">DNA-binding</keyword>
<dbReference type="GO" id="GO:0003677">
    <property type="term" value="F:DNA binding"/>
    <property type="evidence" value="ECO:0007669"/>
    <property type="project" value="UniProtKB-KW"/>
</dbReference>
<keyword evidence="4" id="KW-0804">Transcription</keyword>
<feature type="domain" description="HTH lysR-type" evidence="5">
    <location>
        <begin position="2"/>
        <end position="59"/>
    </location>
</feature>
<dbReference type="SUPFAM" id="SSF46785">
    <property type="entry name" value="Winged helix' DNA-binding domain"/>
    <property type="match status" value="1"/>
</dbReference>
<evidence type="ECO:0000313" key="6">
    <source>
        <dbReference type="EMBL" id="SMP63992.1"/>
    </source>
</evidence>
<evidence type="ECO:0000256" key="3">
    <source>
        <dbReference type="ARBA" id="ARBA00023125"/>
    </source>
</evidence>
<gene>
    <name evidence="6" type="ORF">SAMN06295970_109169</name>
</gene>
<dbReference type="Pfam" id="PF03466">
    <property type="entry name" value="LysR_substrate"/>
    <property type="match status" value="1"/>
</dbReference>
<reference evidence="6 7" key="1">
    <citation type="submission" date="2017-05" db="EMBL/GenBank/DDBJ databases">
        <authorList>
            <person name="Varghese N."/>
            <person name="Submissions S."/>
        </authorList>
    </citation>
    <scope>NUCLEOTIDE SEQUENCE [LARGE SCALE GENOMIC DNA]</scope>
    <source>
        <strain evidence="6 7">DSM 26001</strain>
    </source>
</reference>
<dbReference type="InterPro" id="IPR036390">
    <property type="entry name" value="WH_DNA-bd_sf"/>
</dbReference>